<dbReference type="Proteomes" id="UP001595621">
    <property type="component" value="Unassembled WGS sequence"/>
</dbReference>
<dbReference type="Gene3D" id="3.30.700.10">
    <property type="entry name" value="Glycoprotein, Type 4 Pilin"/>
    <property type="match status" value="1"/>
</dbReference>
<dbReference type="SUPFAM" id="SSF54523">
    <property type="entry name" value="Pili subunits"/>
    <property type="match status" value="1"/>
</dbReference>
<keyword evidence="1" id="KW-0812">Transmembrane</keyword>
<evidence type="ECO:0000313" key="2">
    <source>
        <dbReference type="EMBL" id="MFC3139058.1"/>
    </source>
</evidence>
<evidence type="ECO:0000256" key="1">
    <source>
        <dbReference type="SAM" id="Phobius"/>
    </source>
</evidence>
<keyword evidence="3" id="KW-1185">Reference proteome</keyword>
<dbReference type="InterPro" id="IPR045584">
    <property type="entry name" value="Pilin-like"/>
</dbReference>
<organism evidence="2 3">
    <name type="scientific">Shewanella submarina</name>
    <dbReference type="NCBI Taxonomy" id="2016376"/>
    <lineage>
        <taxon>Bacteria</taxon>
        <taxon>Pseudomonadati</taxon>
        <taxon>Pseudomonadota</taxon>
        <taxon>Gammaproteobacteria</taxon>
        <taxon>Alteromonadales</taxon>
        <taxon>Shewanellaceae</taxon>
        <taxon>Shewanella</taxon>
    </lineage>
</organism>
<comment type="caution">
    <text evidence="2">The sequence shown here is derived from an EMBL/GenBank/DDBJ whole genome shotgun (WGS) entry which is preliminary data.</text>
</comment>
<accession>A0ABV7GFC0</accession>
<proteinExistence type="predicted"/>
<name>A0ABV7GFC0_9GAMM</name>
<sequence>MPESHQYKAKQPGFTLIELVVVIIILGILAVTAAPKFINLQKDAKVSALEGAKGAFDSTNKLVYSKALLQGQESVDASTANIDLDNNGTADVIGYYGLIKFVISAREYSSLGNEITISKHYGGSGPGLPWFIIYFADNKPSASYDCHIEVYYPTAPGGTVTYQLKDDDC</sequence>
<keyword evidence="1" id="KW-1133">Transmembrane helix</keyword>
<dbReference type="InterPro" id="IPR012902">
    <property type="entry name" value="N_methyl_site"/>
</dbReference>
<dbReference type="Pfam" id="PF07963">
    <property type="entry name" value="N_methyl"/>
    <property type="match status" value="1"/>
</dbReference>
<protein>
    <submittedName>
        <fullName evidence="2">Type II secretion system protein</fullName>
    </submittedName>
</protein>
<dbReference type="RefSeq" id="WP_283106501.1">
    <property type="nucleotide sequence ID" value="NZ_JAKILF010000006.1"/>
</dbReference>
<reference evidence="3" key="1">
    <citation type="journal article" date="2019" name="Int. J. Syst. Evol. Microbiol.">
        <title>The Global Catalogue of Microorganisms (GCM) 10K type strain sequencing project: providing services to taxonomists for standard genome sequencing and annotation.</title>
        <authorList>
            <consortium name="The Broad Institute Genomics Platform"/>
            <consortium name="The Broad Institute Genome Sequencing Center for Infectious Disease"/>
            <person name="Wu L."/>
            <person name="Ma J."/>
        </authorList>
    </citation>
    <scope>NUCLEOTIDE SEQUENCE [LARGE SCALE GENOMIC DNA]</scope>
    <source>
        <strain evidence="3">KCTC 52277</strain>
    </source>
</reference>
<gene>
    <name evidence="2" type="ORF">ACFOE0_12805</name>
</gene>
<evidence type="ECO:0000313" key="3">
    <source>
        <dbReference type="Proteomes" id="UP001595621"/>
    </source>
</evidence>
<feature type="transmembrane region" description="Helical" evidence="1">
    <location>
        <begin position="12"/>
        <end position="34"/>
    </location>
</feature>
<keyword evidence="1" id="KW-0472">Membrane</keyword>
<dbReference type="NCBIfam" id="TIGR02532">
    <property type="entry name" value="IV_pilin_GFxxxE"/>
    <property type="match status" value="1"/>
</dbReference>
<dbReference type="EMBL" id="JBHRTD010000015">
    <property type="protein sequence ID" value="MFC3139058.1"/>
    <property type="molecule type" value="Genomic_DNA"/>
</dbReference>